<dbReference type="Pfam" id="PF01483">
    <property type="entry name" value="P_proprotein"/>
    <property type="match status" value="1"/>
</dbReference>
<dbReference type="NCBIfam" id="TIGR04183">
    <property type="entry name" value="Por_Secre_tail"/>
    <property type="match status" value="1"/>
</dbReference>
<evidence type="ECO:0000313" key="9">
    <source>
        <dbReference type="Proteomes" id="UP000029736"/>
    </source>
</evidence>
<dbReference type="SUPFAM" id="SSF49785">
    <property type="entry name" value="Galactose-binding domain-like"/>
    <property type="match status" value="1"/>
</dbReference>
<comment type="caution">
    <text evidence="8">The sequence shown here is derived from an EMBL/GenBank/DDBJ whole genome shotgun (WGS) entry which is preliminary data.</text>
</comment>
<accession>A0A098S920</accession>
<evidence type="ECO:0000256" key="6">
    <source>
        <dbReference type="SAM" id="SignalP"/>
    </source>
</evidence>
<keyword evidence="3" id="KW-0677">Repeat</keyword>
<dbReference type="GO" id="GO:0008237">
    <property type="term" value="F:metallopeptidase activity"/>
    <property type="evidence" value="ECO:0007669"/>
    <property type="project" value="InterPro"/>
</dbReference>
<dbReference type="PANTHER" id="PTHR45739">
    <property type="entry name" value="MATRIX PROTEIN, PUTATIVE-RELATED"/>
    <property type="match status" value="1"/>
</dbReference>
<dbReference type="PANTHER" id="PTHR45739:SF8">
    <property type="entry name" value="FRAS1-RELATED EXTRACELLULAR MATRIX PROTEIN 1"/>
    <property type="match status" value="1"/>
</dbReference>
<dbReference type="InterPro" id="IPR008979">
    <property type="entry name" value="Galactose-bd-like_sf"/>
</dbReference>
<keyword evidence="5" id="KW-0325">Glycoprotein</keyword>
<dbReference type="Pfam" id="PF18962">
    <property type="entry name" value="Por_Secre_tail"/>
    <property type="match status" value="1"/>
</dbReference>
<dbReference type="EMBL" id="JPOS01000020">
    <property type="protein sequence ID" value="KGE88138.1"/>
    <property type="molecule type" value="Genomic_DNA"/>
</dbReference>
<keyword evidence="4" id="KW-0378">Hydrolase</keyword>
<dbReference type="GO" id="GO:0004252">
    <property type="term" value="F:serine-type endopeptidase activity"/>
    <property type="evidence" value="ECO:0007669"/>
    <property type="project" value="InterPro"/>
</dbReference>
<protein>
    <recommendedName>
        <fullName evidence="7">P/Homo B domain-containing protein</fullName>
    </recommendedName>
</protein>
<evidence type="ECO:0000256" key="4">
    <source>
        <dbReference type="ARBA" id="ARBA00022801"/>
    </source>
</evidence>
<keyword evidence="1" id="KW-0645">Protease</keyword>
<dbReference type="STRING" id="1524460.IX84_09915"/>
<feature type="signal peptide" evidence="6">
    <location>
        <begin position="1"/>
        <end position="19"/>
    </location>
</feature>
<dbReference type="RefSeq" id="WP_044219340.1">
    <property type="nucleotide sequence ID" value="NZ_JBKAGJ010000028.1"/>
</dbReference>
<evidence type="ECO:0000259" key="7">
    <source>
        <dbReference type="PROSITE" id="PS51829"/>
    </source>
</evidence>
<reference evidence="8 9" key="1">
    <citation type="journal article" date="2014" name="Int. J. Syst. Evol. Microbiol.">
        <title>Phaeodactylibacter xiamenensis gen. nov., sp. nov., a member of the family Saprospiraceae isolated from the marine alga Phaeodactylum tricornutum.</title>
        <authorList>
            <person name="Chen Z.Jr."/>
            <person name="Lei X."/>
            <person name="Lai Q."/>
            <person name="Li Y."/>
            <person name="Zhang B."/>
            <person name="Zhang J."/>
            <person name="Zhang H."/>
            <person name="Yang L."/>
            <person name="Zheng W."/>
            <person name="Tian Y."/>
            <person name="Yu Z."/>
            <person name="Xu H.Jr."/>
            <person name="Zheng T."/>
        </authorList>
    </citation>
    <scope>NUCLEOTIDE SEQUENCE [LARGE SCALE GENOMIC DNA]</scope>
    <source>
        <strain evidence="8 9">KD52</strain>
    </source>
</reference>
<evidence type="ECO:0000256" key="5">
    <source>
        <dbReference type="ARBA" id="ARBA00023180"/>
    </source>
</evidence>
<name>A0A098S920_9BACT</name>
<dbReference type="GO" id="GO:0009653">
    <property type="term" value="P:anatomical structure morphogenesis"/>
    <property type="evidence" value="ECO:0007669"/>
    <property type="project" value="TreeGrafter"/>
</dbReference>
<dbReference type="AlphaFoldDB" id="A0A098S920"/>
<organism evidence="8 9">
    <name type="scientific">Phaeodactylibacter xiamenensis</name>
    <dbReference type="NCBI Taxonomy" id="1524460"/>
    <lineage>
        <taxon>Bacteria</taxon>
        <taxon>Pseudomonadati</taxon>
        <taxon>Bacteroidota</taxon>
        <taxon>Saprospiria</taxon>
        <taxon>Saprospirales</taxon>
        <taxon>Haliscomenobacteraceae</taxon>
        <taxon>Phaeodactylibacter</taxon>
    </lineage>
</organism>
<dbReference type="InterPro" id="IPR026444">
    <property type="entry name" value="Secre_tail"/>
</dbReference>
<evidence type="ECO:0000313" key="8">
    <source>
        <dbReference type="EMBL" id="KGE88138.1"/>
    </source>
</evidence>
<keyword evidence="2 6" id="KW-0732">Signal</keyword>
<dbReference type="PROSITE" id="PS51854">
    <property type="entry name" value="CSPG"/>
    <property type="match status" value="1"/>
</dbReference>
<dbReference type="Pfam" id="PF13583">
    <property type="entry name" value="Reprolysin_4"/>
    <property type="match status" value="1"/>
</dbReference>
<dbReference type="Proteomes" id="UP000029736">
    <property type="component" value="Unassembled WGS sequence"/>
</dbReference>
<dbReference type="InterPro" id="IPR024079">
    <property type="entry name" value="MetalloPept_cat_dom_sf"/>
</dbReference>
<dbReference type="SUPFAM" id="SSF55486">
    <property type="entry name" value="Metalloproteases ('zincins'), catalytic domain"/>
    <property type="match status" value="1"/>
</dbReference>
<keyword evidence="9" id="KW-1185">Reference proteome</keyword>
<dbReference type="Gene3D" id="2.60.40.10">
    <property type="entry name" value="Immunoglobulins"/>
    <property type="match status" value="1"/>
</dbReference>
<sequence>MRFTLTYLLLLSVLFPAIGQQNFWTALESRSALQQPLQERQYKVDSYEAFDLNLQGIRTALRAAPAEFTDESPLELLMPMPDGTLKAFSIVKTPVMAAGLAQRYPAIKTFRGWNPENPRESIRLGFGPNKGFYATIFSDNGRVYIDQAGPAYITYATRENPNTELYQGFTCEVKDHTAEAGFAEDSQVSERGLLAQATLRTYRFAVAATGEYTQYHGGTVEDALEAIVLKVNRLNQVLERDASIRLELVENNDLIIFTDPETDNLSNGNTSELLSQVGIAINSNIGLPNYDIGHVLNVHNDFVGNGVASLSSACNTNKANGVSGITLPEGDPFVIDIIAHEVGHQFSATHTMNSCQNVTAATAFEPGSGSTIMAYAGICAPDDNITDMTDDHYHTGSLEQIFNYTRQGNGDNCPTKTPTTNAEPTVEIPLEDGFWIPLSTPFELTAAGSDPDGDAITYCWEQYNLGPNDVGLGNPQGDSPLFRSFSPVESPTRVFPRLNKIISNNFDNTEILPDYGRNLTFRCTVRDNNPQGGNAVWDAVAFKSDETSGPFRVQIPNSDTVVWTVGDYQEVRWDVANTDNNRVRCYHVDIKLSVDGGQTYPFTLLEGTPNDGSAFITVPDAVSTDARIRVEAADNIFFDISNADFEIAPATVPGFALTLTPESVSPICLPEVTSIDISTEAFLGFDQPITLSLDGDLPAEAIVTFSENPVAPGNATTLTIDWGTFVEDTFSLEITGITDSLPPAVRFLNLSTISNDFSELEMLSPANGSADIVLSTPFSWNEVPDADLYDFELATSPAFGDAVIYTESNIVETTDFVPDDIIFENNQFFYWRIRPLSEECGPGEWLDPFVFRTASISCEDYAASDLPINISSNANVKISRLDILENGTISDINLSDVEISYQPVNNLKVSLISPENTEVLLFDQNCLSTGLIRLGFDDEAPFGINCPPLTGQIAQPEGSLSDFDGQGTAGEWQLKVEAVGSGGGGAIESWSIEFCATAEPAKPSLLTNEPLNVPPGGGNTVTTAELSASDETYGAAQLKYRIITLPEHGQLFRGGFELAVNDHFTQETIESLNLVYVHDGSDTQADEFVFVLENPDGGFIGTETFNIVIDEGAVVNTREEGLNNDLSLFPNPTRDEVTLQLDRPVEQQADVMLFNLQGQLLQQVRFPSGARQMRLETADLPGGIYAVSLRTANGQLTKKLIIRK</sequence>
<dbReference type="PROSITE" id="PS51829">
    <property type="entry name" value="P_HOMO_B"/>
    <property type="match status" value="1"/>
</dbReference>
<dbReference type="InterPro" id="IPR002884">
    <property type="entry name" value="P_dom"/>
</dbReference>
<dbReference type="OrthoDB" id="9792152at2"/>
<feature type="domain" description="P/Homo B" evidence="7">
    <location>
        <begin position="852"/>
        <end position="1000"/>
    </location>
</feature>
<evidence type="ECO:0000256" key="1">
    <source>
        <dbReference type="ARBA" id="ARBA00022670"/>
    </source>
</evidence>
<dbReference type="InterPro" id="IPR051561">
    <property type="entry name" value="FRAS1_ECM"/>
</dbReference>
<dbReference type="InterPro" id="IPR013783">
    <property type="entry name" value="Ig-like_fold"/>
</dbReference>
<dbReference type="InterPro" id="IPR039005">
    <property type="entry name" value="CSPG_rpt"/>
</dbReference>
<feature type="chain" id="PRO_5001939984" description="P/Homo B domain-containing protein" evidence="6">
    <location>
        <begin position="20"/>
        <end position="1204"/>
    </location>
</feature>
<dbReference type="Pfam" id="PF16184">
    <property type="entry name" value="Cadherin_3"/>
    <property type="match status" value="1"/>
</dbReference>
<evidence type="ECO:0000256" key="2">
    <source>
        <dbReference type="ARBA" id="ARBA00022729"/>
    </source>
</evidence>
<dbReference type="GO" id="GO:0006508">
    <property type="term" value="P:proteolysis"/>
    <property type="evidence" value="ECO:0007669"/>
    <property type="project" value="UniProtKB-KW"/>
</dbReference>
<gene>
    <name evidence="8" type="ORF">IX84_09915</name>
</gene>
<dbReference type="Gene3D" id="3.40.390.10">
    <property type="entry name" value="Collagenase (Catalytic Domain)"/>
    <property type="match status" value="1"/>
</dbReference>
<evidence type="ECO:0000256" key="3">
    <source>
        <dbReference type="ARBA" id="ARBA00022737"/>
    </source>
</evidence>
<dbReference type="Gene3D" id="2.60.120.260">
    <property type="entry name" value="Galactose-binding domain-like"/>
    <property type="match status" value="1"/>
</dbReference>
<proteinExistence type="predicted"/>